<proteinExistence type="predicted"/>
<gene>
    <name evidence="1" type="ORF">ACOLOM_LOCUS13291</name>
</gene>
<dbReference type="EMBL" id="CAJVPT010059949">
    <property type="protein sequence ID" value="CAG8762851.1"/>
    <property type="molecule type" value="Genomic_DNA"/>
</dbReference>
<comment type="caution">
    <text evidence="1">The sequence shown here is derived from an EMBL/GenBank/DDBJ whole genome shotgun (WGS) entry which is preliminary data.</text>
</comment>
<evidence type="ECO:0000313" key="1">
    <source>
        <dbReference type="EMBL" id="CAG8762851.1"/>
    </source>
</evidence>
<keyword evidence="2" id="KW-1185">Reference proteome</keyword>
<feature type="non-terminal residue" evidence="1">
    <location>
        <position position="1"/>
    </location>
</feature>
<protein>
    <submittedName>
        <fullName evidence="1">2492_t:CDS:1</fullName>
    </submittedName>
</protein>
<dbReference type="Proteomes" id="UP000789525">
    <property type="component" value="Unassembled WGS sequence"/>
</dbReference>
<evidence type="ECO:0000313" key="2">
    <source>
        <dbReference type="Proteomes" id="UP000789525"/>
    </source>
</evidence>
<feature type="non-terminal residue" evidence="1">
    <location>
        <position position="47"/>
    </location>
</feature>
<organism evidence="1 2">
    <name type="scientific">Acaulospora colombiana</name>
    <dbReference type="NCBI Taxonomy" id="27376"/>
    <lineage>
        <taxon>Eukaryota</taxon>
        <taxon>Fungi</taxon>
        <taxon>Fungi incertae sedis</taxon>
        <taxon>Mucoromycota</taxon>
        <taxon>Glomeromycotina</taxon>
        <taxon>Glomeromycetes</taxon>
        <taxon>Diversisporales</taxon>
        <taxon>Acaulosporaceae</taxon>
        <taxon>Acaulospora</taxon>
    </lineage>
</organism>
<name>A0ACA9QSF5_9GLOM</name>
<reference evidence="1" key="1">
    <citation type="submission" date="2021-06" db="EMBL/GenBank/DDBJ databases">
        <authorList>
            <person name="Kallberg Y."/>
            <person name="Tangrot J."/>
            <person name="Rosling A."/>
        </authorList>
    </citation>
    <scope>NUCLEOTIDE SEQUENCE</scope>
    <source>
        <strain evidence="1">CL356</strain>
    </source>
</reference>
<sequence>EAASQWACAVHNMVNKRLEKEIFDCGKIAEKYKCGCEENEEAMSKST</sequence>
<accession>A0ACA9QSF5</accession>